<dbReference type="InterPro" id="IPR012947">
    <property type="entry name" value="tRNA_SAD"/>
</dbReference>
<dbReference type="Gene3D" id="2.40.30.130">
    <property type="match status" value="1"/>
</dbReference>
<comment type="cofactor">
    <cofactor evidence="1">
        <name>Zn(2+)</name>
        <dbReference type="ChEBI" id="CHEBI:29105"/>
    </cofactor>
</comment>
<dbReference type="GO" id="GO:0005524">
    <property type="term" value="F:ATP binding"/>
    <property type="evidence" value="ECO:0007669"/>
    <property type="project" value="InterPro"/>
</dbReference>
<dbReference type="InterPro" id="IPR009000">
    <property type="entry name" value="Transl_B-barrel_sf"/>
</dbReference>
<dbReference type="RefSeq" id="WP_250423627.1">
    <property type="nucleotide sequence ID" value="NZ_JAJKBJ010000024.1"/>
</dbReference>
<dbReference type="GO" id="GO:0006419">
    <property type="term" value="P:alanyl-tRNA aminoacylation"/>
    <property type="evidence" value="ECO:0007669"/>
    <property type="project" value="InterPro"/>
</dbReference>
<dbReference type="InterPro" id="IPR018163">
    <property type="entry name" value="Thr/Ala-tRNA-synth_IIc_edit"/>
</dbReference>
<organism evidence="5 6">
    <name type="scientific">Legionella maioricensis</name>
    <dbReference type="NCBI Taxonomy" id="2896528"/>
    <lineage>
        <taxon>Bacteria</taxon>
        <taxon>Pseudomonadati</taxon>
        <taxon>Pseudomonadota</taxon>
        <taxon>Gammaproteobacteria</taxon>
        <taxon>Legionellales</taxon>
        <taxon>Legionellaceae</taxon>
        <taxon>Legionella</taxon>
    </lineage>
</organism>
<keyword evidence="5" id="KW-0436">Ligase</keyword>
<dbReference type="EMBL" id="JAJKBJ010000024">
    <property type="protein sequence ID" value="MCL9685388.1"/>
    <property type="molecule type" value="Genomic_DNA"/>
</dbReference>
<dbReference type="InterPro" id="IPR018164">
    <property type="entry name" value="Ala-tRNA-synth_IIc_N"/>
</dbReference>
<dbReference type="SUPFAM" id="SSF55186">
    <property type="entry name" value="ThrRS/AlaRS common domain"/>
    <property type="match status" value="1"/>
</dbReference>
<reference evidence="5" key="1">
    <citation type="submission" date="2021-11" db="EMBL/GenBank/DDBJ databases">
        <title>Legionella maioricencis sp. nov., a new species isolated from hot water samples in Mallorca.</title>
        <authorList>
            <person name="Crespi S."/>
            <person name="Drasar V."/>
            <person name="Salva-Serra F."/>
            <person name="Jaen-Luchoro D."/>
            <person name="Pineiro-Iglesias B."/>
            <person name="Aliaga F."/>
            <person name="Fernandez-Juarez V."/>
            <person name="Coll G."/>
            <person name="Moore E.R.B."/>
            <person name="Bennasar-Figueras A."/>
        </authorList>
    </citation>
    <scope>NUCLEOTIDE SEQUENCE</scope>
    <source>
        <strain evidence="5">HCPI-6</strain>
    </source>
</reference>
<dbReference type="Pfam" id="PF07973">
    <property type="entry name" value="tRNA_SAD"/>
    <property type="match status" value="1"/>
</dbReference>
<gene>
    <name evidence="5" type="ORF">LOX96_14900</name>
</gene>
<dbReference type="PANTHER" id="PTHR43462:SF2">
    <property type="entry name" value="THREONYL AND ALANYL TRNA SYNTHETASE SECOND ADDITIONAL DOMAIN-CONTAINING PROTEIN"/>
    <property type="match status" value="1"/>
</dbReference>
<dbReference type="Pfam" id="PF01411">
    <property type="entry name" value="tRNA-synt_2c"/>
    <property type="match status" value="1"/>
</dbReference>
<sequence length="238" mass="27251">MKTKLNYLDNPLLTENTSTYQNHGLDDLGHYLTLNNTIFYPQGGGQPADQGVIAINDSLIEIHHVRMIHSQVRHYTRQPQIFEPGCVANSQINKEKRVTHTRFHSAGHLLSNIVEKMHPDWVAVKGHHFPGEAYVEFKAKHSIKNIDLSQVDKEIKQVIEENLRLESKFISGNELSKYCPNLPYSIPAEEQVRLIRIGDYPFQPCGGTHLLNLNELKIVRLIKAKIKQDRLKISYDLA</sequence>
<evidence type="ECO:0000313" key="6">
    <source>
        <dbReference type="Proteomes" id="UP001139721"/>
    </source>
</evidence>
<evidence type="ECO:0000256" key="2">
    <source>
        <dbReference type="ARBA" id="ARBA00022723"/>
    </source>
</evidence>
<dbReference type="PANTHER" id="PTHR43462">
    <property type="entry name" value="ALANYL-TRNA EDITING PROTEIN"/>
    <property type="match status" value="1"/>
</dbReference>
<dbReference type="SMART" id="SM00863">
    <property type="entry name" value="tRNA_SAD"/>
    <property type="match status" value="1"/>
</dbReference>
<dbReference type="GO" id="GO:0004813">
    <property type="term" value="F:alanine-tRNA ligase activity"/>
    <property type="evidence" value="ECO:0007669"/>
    <property type="project" value="InterPro"/>
</dbReference>
<keyword evidence="3" id="KW-0862">Zinc</keyword>
<protein>
    <submittedName>
        <fullName evidence="5">Alanine--tRNA ligase-related protein</fullName>
    </submittedName>
</protein>
<feature type="domain" description="Threonyl/alanyl tRNA synthetase SAD" evidence="4">
    <location>
        <begin position="192"/>
        <end position="234"/>
    </location>
</feature>
<name>A0A9X2IE23_9GAMM</name>
<dbReference type="SUPFAM" id="SSF50447">
    <property type="entry name" value="Translation proteins"/>
    <property type="match status" value="1"/>
</dbReference>
<proteinExistence type="predicted"/>
<keyword evidence="6" id="KW-1185">Reference proteome</keyword>
<dbReference type="Proteomes" id="UP001139721">
    <property type="component" value="Unassembled WGS sequence"/>
</dbReference>
<evidence type="ECO:0000313" key="5">
    <source>
        <dbReference type="EMBL" id="MCL9685388.1"/>
    </source>
</evidence>
<dbReference type="InterPro" id="IPR051335">
    <property type="entry name" value="Alanyl-tRNA_Editing_Enzymes"/>
</dbReference>
<evidence type="ECO:0000256" key="1">
    <source>
        <dbReference type="ARBA" id="ARBA00001947"/>
    </source>
</evidence>
<evidence type="ECO:0000256" key="3">
    <source>
        <dbReference type="ARBA" id="ARBA00022833"/>
    </source>
</evidence>
<dbReference type="GO" id="GO:0046872">
    <property type="term" value="F:metal ion binding"/>
    <property type="evidence" value="ECO:0007669"/>
    <property type="project" value="UniProtKB-KW"/>
</dbReference>
<keyword evidence="2" id="KW-0479">Metal-binding</keyword>
<dbReference type="Gene3D" id="3.30.980.10">
    <property type="entry name" value="Threonyl-trna Synthetase, Chain A, domain 2"/>
    <property type="match status" value="1"/>
</dbReference>
<accession>A0A9X2IE23</accession>
<comment type="caution">
    <text evidence="5">The sequence shown here is derived from an EMBL/GenBank/DDBJ whole genome shotgun (WGS) entry which is preliminary data.</text>
</comment>
<evidence type="ECO:0000259" key="4">
    <source>
        <dbReference type="SMART" id="SM00863"/>
    </source>
</evidence>
<dbReference type="AlphaFoldDB" id="A0A9X2IE23"/>